<dbReference type="PANTHER" id="PTHR42792:SF2">
    <property type="entry name" value="FLAGELLIN"/>
    <property type="match status" value="1"/>
</dbReference>
<dbReference type="InterPro" id="IPR001029">
    <property type="entry name" value="Flagellin_N"/>
</dbReference>
<accession>A0A222MYX0</accession>
<dbReference type="Proteomes" id="UP000201169">
    <property type="component" value="Chromosome"/>
</dbReference>
<dbReference type="OrthoDB" id="9796789at2"/>
<evidence type="ECO:0000313" key="7">
    <source>
        <dbReference type="EMBL" id="ASQ30796.1"/>
    </source>
</evidence>
<evidence type="ECO:0000256" key="2">
    <source>
        <dbReference type="ARBA" id="ARBA00022525"/>
    </source>
</evidence>
<dbReference type="GO" id="GO:0005198">
    <property type="term" value="F:structural molecule activity"/>
    <property type="evidence" value="ECO:0007669"/>
    <property type="project" value="UniProtKB-UniRule"/>
</dbReference>
<evidence type="ECO:0000313" key="8">
    <source>
        <dbReference type="Proteomes" id="UP000201169"/>
    </source>
</evidence>
<feature type="domain" description="Flagellin N-terminal" evidence="5">
    <location>
        <begin position="5"/>
        <end position="140"/>
    </location>
</feature>
<evidence type="ECO:0000259" key="5">
    <source>
        <dbReference type="Pfam" id="PF00669"/>
    </source>
</evidence>
<gene>
    <name evidence="7" type="primary">flaB</name>
    <name evidence="7" type="ORF">CAV_1170</name>
</gene>
<dbReference type="EMBL" id="CP022347">
    <property type="protein sequence ID" value="ASQ30796.1"/>
    <property type="molecule type" value="Genomic_DNA"/>
</dbReference>
<evidence type="ECO:0000256" key="3">
    <source>
        <dbReference type="ARBA" id="ARBA00023143"/>
    </source>
</evidence>
<dbReference type="GO" id="GO:0009288">
    <property type="term" value="C:bacterial-type flagellum"/>
    <property type="evidence" value="ECO:0007669"/>
    <property type="project" value="UniProtKB-SubCell"/>
</dbReference>
<dbReference type="RefSeq" id="WP_094752839.1">
    <property type="nucleotide sequence ID" value="NZ_CP022347.1"/>
</dbReference>
<dbReference type="Gene3D" id="1.20.1330.10">
    <property type="entry name" value="f41 fragment of flagellin, N-terminal domain"/>
    <property type="match status" value="1"/>
</dbReference>
<comment type="similarity">
    <text evidence="1 4">Belongs to the bacterial flagellin family.</text>
</comment>
<sequence>MSLRINTNIGALNAHNNMVVNSRQLDASLERLSSGLRINSAKDDASGMAIADQLRSQAATLGQAINNGNDAMSILQTADKAMDEQLKILDTIKTKATQAAQDGQSTKTRNMLQADINRLMEELDNIANTTSFNGKQLLSGGFINQEFQIGVSSNQTIKASIGSTQTNKIGLTRFETGQNVMSSGQVQMTIRNYDGVNDFTFPRVTISTSVGTGLGALAEEINRVADKTGVRASFNVQTAGSTPIKAGVTSEDFTINGVIIGKVEYKDSDGNGALIAAINSKKDTTGVEATRDANGQLLLTSNDGRGIKIEGSIGQGAGIPINMLENYGRLSLVKNDGGDISVSGTGFGFDDDKLVSQASVSLRETKGKLSQKIADAMGFNSFEKIATITIGVSSLTVLNGTGLSVYTELQYTAGSGLSQFVTNQVSMVGHNIDIGPGLGQISNMSLSTKGFSGLANIISSVKFSNVYTVALSQVSTVNGELVVASPQANGLSLISALGVVRTEQRQMQIGFEQTAGVTTLTGAMAVMDVAETAIINLDQVRADIGSVQNQLQVTVNNISVTQVNLKSAESTIRDVDFAAESANFSKNNILAQSGSYALAQANASQQHVLQLLQ</sequence>
<dbReference type="PANTHER" id="PTHR42792">
    <property type="entry name" value="FLAGELLIN"/>
    <property type="match status" value="1"/>
</dbReference>
<dbReference type="Pfam" id="PF00700">
    <property type="entry name" value="Flagellin_C"/>
    <property type="match status" value="1"/>
</dbReference>
<protein>
    <recommendedName>
        <fullName evidence="4">Flagellin</fullName>
    </recommendedName>
</protein>
<feature type="domain" description="Flagellin C-terminal" evidence="6">
    <location>
        <begin position="527"/>
        <end position="612"/>
    </location>
</feature>
<keyword evidence="8" id="KW-1185">Reference proteome</keyword>
<dbReference type="InterPro" id="IPR001492">
    <property type="entry name" value="Flagellin"/>
</dbReference>
<proteinExistence type="inferred from homology"/>
<dbReference type="Pfam" id="PF00669">
    <property type="entry name" value="Flagellin_N"/>
    <property type="match status" value="1"/>
</dbReference>
<dbReference type="InterPro" id="IPR042187">
    <property type="entry name" value="Flagellin_C_sub2"/>
</dbReference>
<dbReference type="InterPro" id="IPR046358">
    <property type="entry name" value="Flagellin_C"/>
</dbReference>
<comment type="function">
    <text evidence="4">Flagellin is the subunit protein which polymerizes to form the filaments of bacterial flagella.</text>
</comment>
<evidence type="ECO:0000256" key="4">
    <source>
        <dbReference type="RuleBase" id="RU362073"/>
    </source>
</evidence>
<comment type="subcellular location">
    <subcellularLocation>
        <location evidence="4">Secreted</location>
    </subcellularLocation>
    <subcellularLocation>
        <location evidence="4">Bacterial flagellum</location>
    </subcellularLocation>
</comment>
<organism evidence="7 8">
    <name type="scientific">Campylobacter avium LMG 24591</name>
    <dbReference type="NCBI Taxonomy" id="522484"/>
    <lineage>
        <taxon>Bacteria</taxon>
        <taxon>Pseudomonadati</taxon>
        <taxon>Campylobacterota</taxon>
        <taxon>Epsilonproteobacteria</taxon>
        <taxon>Campylobacterales</taxon>
        <taxon>Campylobacteraceae</taxon>
        <taxon>Campylobacter</taxon>
    </lineage>
</organism>
<dbReference type="SUPFAM" id="SSF64518">
    <property type="entry name" value="Phase 1 flagellin"/>
    <property type="match status" value="1"/>
</dbReference>
<keyword evidence="7" id="KW-0969">Cilium</keyword>
<keyword evidence="3 4" id="KW-0975">Bacterial flagellum</keyword>
<dbReference type="PRINTS" id="PR00207">
    <property type="entry name" value="FLAGELLIN"/>
</dbReference>
<dbReference type="GO" id="GO:0005576">
    <property type="term" value="C:extracellular region"/>
    <property type="evidence" value="ECO:0007669"/>
    <property type="project" value="UniProtKB-SubCell"/>
</dbReference>
<evidence type="ECO:0000256" key="1">
    <source>
        <dbReference type="ARBA" id="ARBA00005709"/>
    </source>
</evidence>
<keyword evidence="7" id="KW-0282">Flagellum</keyword>
<evidence type="ECO:0000259" key="6">
    <source>
        <dbReference type="Pfam" id="PF00700"/>
    </source>
</evidence>
<dbReference type="InterPro" id="IPR010810">
    <property type="entry name" value="Flagellin_hook_IN_motif"/>
</dbReference>
<name>A0A222MYX0_9BACT</name>
<dbReference type="KEGG" id="cavi:CAV_1170"/>
<dbReference type="AlphaFoldDB" id="A0A222MYX0"/>
<dbReference type="Gene3D" id="3.30.70.2120">
    <property type="match status" value="1"/>
</dbReference>
<dbReference type="Gene3D" id="6.10.10.10">
    <property type="entry name" value="Flagellar export chaperone, C-terminal domain"/>
    <property type="match status" value="1"/>
</dbReference>
<keyword evidence="2 4" id="KW-0964">Secreted</keyword>
<keyword evidence="7" id="KW-0966">Cell projection</keyword>
<dbReference type="Pfam" id="PF07196">
    <property type="entry name" value="Flagellin_IN"/>
    <property type="match status" value="2"/>
</dbReference>
<reference evidence="7 8" key="1">
    <citation type="submission" date="2017-07" db="EMBL/GenBank/DDBJ databases">
        <title>Analysis of two Campylobacter avium genomes and identification of a novel hippuricase gene.</title>
        <authorList>
            <person name="Miller W.G."/>
            <person name="Chapman M.H."/>
            <person name="Yee E."/>
            <person name="Revez J."/>
            <person name="Bono J.L."/>
            <person name="Rossi M."/>
        </authorList>
    </citation>
    <scope>NUCLEOTIDE SEQUENCE [LARGE SCALE GENOMIC DNA]</scope>
    <source>
        <strain evidence="7 8">LMG 24591</strain>
    </source>
</reference>